<reference evidence="1" key="1">
    <citation type="submission" date="2018-10" db="EMBL/GenBank/DDBJ databases">
        <title>Hidden diversity of soil giant viruses.</title>
        <authorList>
            <person name="Schulz F."/>
            <person name="Alteio L."/>
            <person name="Goudeau D."/>
            <person name="Ryan E.M."/>
            <person name="Malmstrom R.R."/>
            <person name="Blanchard J."/>
            <person name="Woyke T."/>
        </authorList>
    </citation>
    <scope>NUCLEOTIDE SEQUENCE</scope>
    <source>
        <strain evidence="1">FNV1</strain>
    </source>
</reference>
<evidence type="ECO:0000313" key="1">
    <source>
        <dbReference type="EMBL" id="AYV79429.1"/>
    </source>
</evidence>
<proteinExistence type="predicted"/>
<gene>
    <name evidence="1" type="ORF">Faunusvirus13_22</name>
</gene>
<sequence>MSAKLCDCICGCKEVAIVERKTSDEKYCSHAYIRGYCQCYGIKVAVNRDYKECKHKEHGCTYRVLPGEEFCSVKCRDSKCEHTKEDGKLSDVKEDDKSICPMSYLHNKKERGPKHTLTSESGTLKNFMIKYCGHPESAKCNCKLHVAGFCSTQCYFGKMCEYKRAYRDSDWRPIKTAA</sequence>
<name>A0A3G5A1Q5_9VIRU</name>
<protein>
    <submittedName>
        <fullName evidence="1">Uncharacterized protein</fullName>
    </submittedName>
</protein>
<dbReference type="EMBL" id="MK072144">
    <property type="protein sequence ID" value="AYV79429.1"/>
    <property type="molecule type" value="Genomic_DNA"/>
</dbReference>
<organism evidence="1">
    <name type="scientific">Faunusvirus sp</name>
    <dbReference type="NCBI Taxonomy" id="2487766"/>
    <lineage>
        <taxon>Viruses</taxon>
        <taxon>Varidnaviria</taxon>
        <taxon>Bamfordvirae</taxon>
        <taxon>Nucleocytoviricota</taxon>
        <taxon>Megaviricetes</taxon>
        <taxon>Imitervirales</taxon>
        <taxon>Mimiviridae</taxon>
    </lineage>
</organism>
<accession>A0A3G5A1Q5</accession>